<comment type="similarity">
    <text evidence="1">Belongs to the universal stress protein A family.</text>
</comment>
<reference evidence="3 4" key="1">
    <citation type="submission" date="2020-08" db="EMBL/GenBank/DDBJ databases">
        <title>Genome sequencing of Purple Non-Sulfur Bacteria from various extreme environments.</title>
        <authorList>
            <person name="Mayer M."/>
        </authorList>
    </citation>
    <scope>NUCLEOTIDE SEQUENCE [LARGE SCALE GENOMIC DNA]</scope>
    <source>
        <strain evidence="3 4">2761</strain>
    </source>
</reference>
<comment type="caution">
    <text evidence="3">The sequence shown here is derived from an EMBL/GenBank/DDBJ whole genome shotgun (WGS) entry which is preliminary data.</text>
</comment>
<dbReference type="InterPro" id="IPR006015">
    <property type="entry name" value="Universal_stress_UspA"/>
</dbReference>
<evidence type="ECO:0000259" key="2">
    <source>
        <dbReference type="Pfam" id="PF00582"/>
    </source>
</evidence>
<proteinExistence type="inferred from homology"/>
<dbReference type="PANTHER" id="PTHR46268:SF6">
    <property type="entry name" value="UNIVERSAL STRESS PROTEIN UP12"/>
    <property type="match status" value="1"/>
</dbReference>
<dbReference type="PRINTS" id="PR01438">
    <property type="entry name" value="UNVRSLSTRESS"/>
</dbReference>
<dbReference type="InterPro" id="IPR014729">
    <property type="entry name" value="Rossmann-like_a/b/a_fold"/>
</dbReference>
<protein>
    <submittedName>
        <fullName evidence="3">Nucleotide-binding universal stress UspA family protein</fullName>
    </submittedName>
</protein>
<evidence type="ECO:0000313" key="3">
    <source>
        <dbReference type="EMBL" id="MBB4246980.1"/>
    </source>
</evidence>
<evidence type="ECO:0000313" key="4">
    <source>
        <dbReference type="Proteomes" id="UP000587070"/>
    </source>
</evidence>
<feature type="domain" description="UspA" evidence="2">
    <location>
        <begin position="2"/>
        <end position="141"/>
    </location>
</feature>
<dbReference type="Gene3D" id="3.40.50.620">
    <property type="entry name" value="HUPs"/>
    <property type="match status" value="1"/>
</dbReference>
<dbReference type="RefSeq" id="WP_153115496.1">
    <property type="nucleotide sequence ID" value="NZ_JACIGE010000004.1"/>
</dbReference>
<dbReference type="EMBL" id="JACIGE010000004">
    <property type="protein sequence ID" value="MBB4246980.1"/>
    <property type="molecule type" value="Genomic_DNA"/>
</dbReference>
<sequence>MKVLLPVDGSAHSLHAVEQFITLANELAAAPEVHLLHVHPPVPVGGVQKHLDHGALDAYYRSEGEAELAPAAARLDAAGLAFQRHLHVGEPALVIGHLAQELGCTLVVMGSHGRGRVATALLGSVAAETLRHCACPVLLTR</sequence>
<dbReference type="PANTHER" id="PTHR46268">
    <property type="entry name" value="STRESS RESPONSE PROTEIN NHAX"/>
    <property type="match status" value="1"/>
</dbReference>
<dbReference type="Pfam" id="PF00582">
    <property type="entry name" value="Usp"/>
    <property type="match status" value="1"/>
</dbReference>
<dbReference type="SUPFAM" id="SSF52402">
    <property type="entry name" value="Adenine nucleotide alpha hydrolases-like"/>
    <property type="match status" value="1"/>
</dbReference>
<accession>A0A840G7Q2</accession>
<dbReference type="Proteomes" id="UP000587070">
    <property type="component" value="Unassembled WGS sequence"/>
</dbReference>
<dbReference type="CDD" id="cd00293">
    <property type="entry name" value="USP-like"/>
    <property type="match status" value="1"/>
</dbReference>
<dbReference type="AlphaFoldDB" id="A0A840G7Q2"/>
<keyword evidence="4" id="KW-1185">Reference proteome</keyword>
<dbReference type="OrthoDB" id="8547832at2"/>
<evidence type="ECO:0000256" key="1">
    <source>
        <dbReference type="ARBA" id="ARBA00008791"/>
    </source>
</evidence>
<organism evidence="3 4">
    <name type="scientific">Rhodocyclus tenuis</name>
    <name type="common">Rhodospirillum tenue</name>
    <dbReference type="NCBI Taxonomy" id="1066"/>
    <lineage>
        <taxon>Bacteria</taxon>
        <taxon>Pseudomonadati</taxon>
        <taxon>Pseudomonadota</taxon>
        <taxon>Betaproteobacteria</taxon>
        <taxon>Rhodocyclales</taxon>
        <taxon>Rhodocyclaceae</taxon>
        <taxon>Rhodocyclus</taxon>
    </lineage>
</organism>
<name>A0A840G7Q2_RHOTE</name>
<gene>
    <name evidence="3" type="ORF">GGD90_001346</name>
</gene>
<dbReference type="InterPro" id="IPR006016">
    <property type="entry name" value="UspA"/>
</dbReference>